<reference evidence="5" key="1">
    <citation type="submission" date="2022-01" db="EMBL/GenBank/DDBJ databases">
        <authorList>
            <person name="King R."/>
        </authorList>
    </citation>
    <scope>NUCLEOTIDE SEQUENCE</scope>
</reference>
<dbReference type="Gene3D" id="3.15.10.30">
    <property type="entry name" value="Haemolymph juvenile hormone binding protein"/>
    <property type="match status" value="1"/>
</dbReference>
<dbReference type="PANTHER" id="PTHR11008">
    <property type="entry name" value="PROTEIN TAKEOUT-LIKE PROTEIN"/>
    <property type="match status" value="1"/>
</dbReference>
<comment type="similarity">
    <text evidence="3">Belongs to the TO family.</text>
</comment>
<dbReference type="InterPro" id="IPR010562">
    <property type="entry name" value="Haemolymph_juvenile_hormone-bd"/>
</dbReference>
<dbReference type="Proteomes" id="UP001152798">
    <property type="component" value="Chromosome 3"/>
</dbReference>
<keyword evidence="6" id="KW-1185">Reference proteome</keyword>
<dbReference type="OrthoDB" id="8194225at2759"/>
<organism evidence="5 6">
    <name type="scientific">Nezara viridula</name>
    <name type="common">Southern green stink bug</name>
    <name type="synonym">Cimex viridulus</name>
    <dbReference type="NCBI Taxonomy" id="85310"/>
    <lineage>
        <taxon>Eukaryota</taxon>
        <taxon>Metazoa</taxon>
        <taxon>Ecdysozoa</taxon>
        <taxon>Arthropoda</taxon>
        <taxon>Hexapoda</taxon>
        <taxon>Insecta</taxon>
        <taxon>Pterygota</taxon>
        <taxon>Neoptera</taxon>
        <taxon>Paraneoptera</taxon>
        <taxon>Hemiptera</taxon>
        <taxon>Heteroptera</taxon>
        <taxon>Panheteroptera</taxon>
        <taxon>Pentatomomorpha</taxon>
        <taxon>Pentatomoidea</taxon>
        <taxon>Pentatomidae</taxon>
        <taxon>Pentatominae</taxon>
        <taxon>Nezara</taxon>
    </lineage>
</organism>
<evidence type="ECO:0000256" key="4">
    <source>
        <dbReference type="SAM" id="SignalP"/>
    </source>
</evidence>
<proteinExistence type="inferred from homology"/>
<accession>A0A9P0H3M2</accession>
<dbReference type="GO" id="GO:0005615">
    <property type="term" value="C:extracellular space"/>
    <property type="evidence" value="ECO:0007669"/>
    <property type="project" value="TreeGrafter"/>
</dbReference>
<name>A0A9P0H3M2_NEZVI</name>
<evidence type="ECO:0000256" key="1">
    <source>
        <dbReference type="ARBA" id="ARBA00022729"/>
    </source>
</evidence>
<sequence length="246" mass="27621">MLAPLLFVFLSQVLLSSAKLPKPVKLCKNDDSFNDCVIKQSHDVIQASINGIPKYGIPAFDPLHIDKIEQFEGGSKSITMNLTMEDINVYGLGQAELVHAEHNTPEKYLKLTFHFPHCKFISKYDLVGKFLVIPVTGKGKATMTLDDVTTDFIYHYKLIDKNGSKYVTSVPPVHFTTEPKNASINFENLFNGNKALGDAANKMMTENWREFKRQMGKGFEEAIGGMANIMLDRIVGHTPYSELFLK</sequence>
<evidence type="ECO:0000256" key="3">
    <source>
        <dbReference type="ARBA" id="ARBA00060902"/>
    </source>
</evidence>
<keyword evidence="1 4" id="KW-0732">Signal</keyword>
<gene>
    <name evidence="5" type="ORF">NEZAVI_LOCUS5005</name>
</gene>
<evidence type="ECO:0000313" key="6">
    <source>
        <dbReference type="Proteomes" id="UP001152798"/>
    </source>
</evidence>
<feature type="signal peptide" evidence="4">
    <location>
        <begin position="1"/>
        <end position="18"/>
    </location>
</feature>
<dbReference type="EMBL" id="OV725079">
    <property type="protein sequence ID" value="CAH1394516.1"/>
    <property type="molecule type" value="Genomic_DNA"/>
</dbReference>
<dbReference type="SMART" id="SM00700">
    <property type="entry name" value="JHBP"/>
    <property type="match status" value="1"/>
</dbReference>
<dbReference type="PANTHER" id="PTHR11008:SF32">
    <property type="entry name" value="CIRCADIAN CLOCK-CONTROLLED PROTEIN DAYWAKE-RELATED"/>
    <property type="match status" value="1"/>
</dbReference>
<dbReference type="FunFam" id="3.15.10.30:FF:000001">
    <property type="entry name" value="Takeout-like protein 1"/>
    <property type="match status" value="1"/>
</dbReference>
<protein>
    <submittedName>
        <fullName evidence="5">Uncharacterized protein</fullName>
    </submittedName>
</protein>
<dbReference type="InterPro" id="IPR038606">
    <property type="entry name" value="To_sf"/>
</dbReference>
<dbReference type="GO" id="GO:0007623">
    <property type="term" value="P:circadian rhythm"/>
    <property type="evidence" value="ECO:0007669"/>
    <property type="project" value="UniProtKB-ARBA"/>
</dbReference>
<dbReference type="AlphaFoldDB" id="A0A9P0H3M2"/>
<keyword evidence="2" id="KW-0090">Biological rhythms</keyword>
<evidence type="ECO:0000256" key="2">
    <source>
        <dbReference type="ARBA" id="ARBA00023108"/>
    </source>
</evidence>
<dbReference type="Pfam" id="PF06585">
    <property type="entry name" value="JHBP"/>
    <property type="match status" value="1"/>
</dbReference>
<evidence type="ECO:0000313" key="5">
    <source>
        <dbReference type="EMBL" id="CAH1394516.1"/>
    </source>
</evidence>
<feature type="chain" id="PRO_5040167692" evidence="4">
    <location>
        <begin position="19"/>
        <end position="246"/>
    </location>
</feature>